<name>X1IPV2_9ZZZZ</name>
<evidence type="ECO:0000256" key="1">
    <source>
        <dbReference type="ARBA" id="ARBA00004651"/>
    </source>
</evidence>
<comment type="subcellular location">
    <subcellularLocation>
        <location evidence="1">Cell membrane</location>
        <topology evidence="1">Multi-pass membrane protein</topology>
    </subcellularLocation>
</comment>
<protein>
    <recommendedName>
        <fullName evidence="9">PDGLE domain-containing protein</fullName>
    </recommendedName>
</protein>
<dbReference type="AlphaFoldDB" id="X1IPV2"/>
<keyword evidence="6 7" id="KW-0472">Membrane</keyword>
<evidence type="ECO:0000256" key="4">
    <source>
        <dbReference type="ARBA" id="ARBA00022692"/>
    </source>
</evidence>
<evidence type="ECO:0000256" key="6">
    <source>
        <dbReference type="ARBA" id="ARBA00023136"/>
    </source>
</evidence>
<evidence type="ECO:0000313" key="8">
    <source>
        <dbReference type="EMBL" id="GAH59563.1"/>
    </source>
</evidence>
<feature type="transmembrane region" description="Helical" evidence="7">
    <location>
        <begin position="175"/>
        <end position="199"/>
    </location>
</feature>
<dbReference type="PANTHER" id="PTHR34229">
    <property type="entry name" value="METAL TRANSPORT PROTEIN HI_1621-RELATED"/>
    <property type="match status" value="1"/>
</dbReference>
<evidence type="ECO:0000256" key="7">
    <source>
        <dbReference type="SAM" id="Phobius"/>
    </source>
</evidence>
<feature type="non-terminal residue" evidence="8">
    <location>
        <position position="204"/>
    </location>
</feature>
<feature type="transmembrane region" description="Helical" evidence="7">
    <location>
        <begin position="40"/>
        <end position="62"/>
    </location>
</feature>
<dbReference type="Gene3D" id="1.10.1760.20">
    <property type="match status" value="1"/>
</dbReference>
<keyword evidence="4 7" id="KW-0812">Transmembrane</keyword>
<organism evidence="8">
    <name type="scientific">marine sediment metagenome</name>
    <dbReference type="NCBI Taxonomy" id="412755"/>
    <lineage>
        <taxon>unclassified sequences</taxon>
        <taxon>metagenomes</taxon>
        <taxon>ecological metagenomes</taxon>
    </lineage>
</organism>
<keyword evidence="2" id="KW-0813">Transport</keyword>
<keyword evidence="3" id="KW-1003">Cell membrane</keyword>
<dbReference type="EMBL" id="BARU01020024">
    <property type="protein sequence ID" value="GAH59563.1"/>
    <property type="molecule type" value="Genomic_DNA"/>
</dbReference>
<feature type="transmembrane region" description="Helical" evidence="7">
    <location>
        <begin position="68"/>
        <end position="96"/>
    </location>
</feature>
<feature type="transmembrane region" description="Helical" evidence="7">
    <location>
        <begin position="103"/>
        <end position="124"/>
    </location>
</feature>
<evidence type="ECO:0000256" key="3">
    <source>
        <dbReference type="ARBA" id="ARBA00022475"/>
    </source>
</evidence>
<dbReference type="GO" id="GO:0000041">
    <property type="term" value="P:transition metal ion transport"/>
    <property type="evidence" value="ECO:0007669"/>
    <property type="project" value="InterPro"/>
</dbReference>
<dbReference type="GO" id="GO:0005886">
    <property type="term" value="C:plasma membrane"/>
    <property type="evidence" value="ECO:0007669"/>
    <property type="project" value="UniProtKB-SubCell"/>
</dbReference>
<gene>
    <name evidence="8" type="ORF">S03H2_32927</name>
</gene>
<proteinExistence type="predicted"/>
<feature type="transmembrane region" description="Helical" evidence="7">
    <location>
        <begin position="144"/>
        <end position="163"/>
    </location>
</feature>
<reference evidence="8" key="1">
    <citation type="journal article" date="2014" name="Front. Microbiol.">
        <title>High frequency of phylogenetically diverse reductive dehalogenase-homologous genes in deep subseafloor sedimentary metagenomes.</title>
        <authorList>
            <person name="Kawai M."/>
            <person name="Futagami T."/>
            <person name="Toyoda A."/>
            <person name="Takaki Y."/>
            <person name="Nishi S."/>
            <person name="Hori S."/>
            <person name="Arai W."/>
            <person name="Tsubouchi T."/>
            <person name="Morono Y."/>
            <person name="Uchiyama I."/>
            <person name="Ito T."/>
            <person name="Fujiyama A."/>
            <person name="Inagaki F."/>
            <person name="Takami H."/>
        </authorList>
    </citation>
    <scope>NUCLEOTIDE SEQUENCE</scope>
    <source>
        <strain evidence="8">Expedition CK06-06</strain>
    </source>
</reference>
<keyword evidence="5 7" id="KW-1133">Transmembrane helix</keyword>
<sequence length="204" mass="20937">MHIPDGFISAPVATVGCVVAGGSVAYAVKTTKKKMGEKQIPLMGVLAAFIFAAQMLNFPIAGGTSGHFVGAALAAILLGPWRGILIMTCVLVVQCLIFQDGGLFALGVNILNMGIIASFVAYYIYRGSALFGEGRKRKLIGGGLAAWFSVVIASVACAFELAISGTVPLEIALPAMAGIHALIGIGEGLITAAVLNLIMATRAD</sequence>
<dbReference type="InterPro" id="IPR002751">
    <property type="entry name" value="CbiM/NikMN"/>
</dbReference>
<comment type="caution">
    <text evidence="8">The sequence shown here is derived from an EMBL/GenBank/DDBJ whole genome shotgun (WGS) entry which is preliminary data.</text>
</comment>
<dbReference type="Pfam" id="PF01891">
    <property type="entry name" value="CbiM"/>
    <property type="match status" value="1"/>
</dbReference>
<evidence type="ECO:0000256" key="2">
    <source>
        <dbReference type="ARBA" id="ARBA00022448"/>
    </source>
</evidence>
<evidence type="ECO:0008006" key="9">
    <source>
        <dbReference type="Google" id="ProtNLM"/>
    </source>
</evidence>
<feature type="transmembrane region" description="Helical" evidence="7">
    <location>
        <begin position="6"/>
        <end position="28"/>
    </location>
</feature>
<accession>X1IPV2</accession>
<dbReference type="PANTHER" id="PTHR34229:SF1">
    <property type="entry name" value="METAL TRANSPORT PROTEIN HI_1621-RELATED"/>
    <property type="match status" value="1"/>
</dbReference>
<evidence type="ECO:0000256" key="5">
    <source>
        <dbReference type="ARBA" id="ARBA00022989"/>
    </source>
</evidence>